<dbReference type="InterPro" id="IPR032861">
    <property type="entry name" value="TAXi_N"/>
</dbReference>
<comment type="caution">
    <text evidence="13">The sequence shown here is derived from an EMBL/GenBank/DDBJ whole genome shotgun (WGS) entry which is preliminary data.</text>
</comment>
<evidence type="ECO:0000313" key="14">
    <source>
        <dbReference type="Proteomes" id="UP001230268"/>
    </source>
</evidence>
<evidence type="ECO:0000256" key="7">
    <source>
        <dbReference type="ARBA" id="ARBA00022801"/>
    </source>
</evidence>
<dbReference type="Proteomes" id="UP001230268">
    <property type="component" value="Unassembled WGS sequence"/>
</dbReference>
<evidence type="ECO:0000256" key="10">
    <source>
        <dbReference type="SAM" id="MobiDB-lite"/>
    </source>
</evidence>
<dbReference type="InterPro" id="IPR032799">
    <property type="entry name" value="TAXi_C"/>
</dbReference>
<evidence type="ECO:0000256" key="6">
    <source>
        <dbReference type="ARBA" id="ARBA00022750"/>
    </source>
</evidence>
<evidence type="ECO:0000256" key="1">
    <source>
        <dbReference type="ARBA" id="ARBA00004479"/>
    </source>
</evidence>
<dbReference type="PANTHER" id="PTHR13683">
    <property type="entry name" value="ASPARTYL PROTEASES"/>
    <property type="match status" value="1"/>
</dbReference>
<feature type="domain" description="Peptidase A1" evidence="12">
    <location>
        <begin position="69"/>
        <end position="582"/>
    </location>
</feature>
<dbReference type="GO" id="GO:0016020">
    <property type="term" value="C:membrane"/>
    <property type="evidence" value="ECO:0007669"/>
    <property type="project" value="UniProtKB-SubCell"/>
</dbReference>
<keyword evidence="5 11" id="KW-0732">Signal</keyword>
<dbReference type="InterPro" id="IPR001461">
    <property type="entry name" value="Aspartic_peptidase_A1"/>
</dbReference>
<dbReference type="GO" id="GO:0006508">
    <property type="term" value="P:proteolysis"/>
    <property type="evidence" value="ECO:0007669"/>
    <property type="project" value="UniProtKB-KW"/>
</dbReference>
<dbReference type="AlphaFoldDB" id="A0AAD8PFD9"/>
<keyword evidence="4" id="KW-0812">Transmembrane</keyword>
<keyword evidence="3" id="KW-0645">Protease</keyword>
<keyword evidence="7" id="KW-0378">Hydrolase</keyword>
<dbReference type="Gene3D" id="2.40.70.10">
    <property type="entry name" value="Acid Proteases"/>
    <property type="match status" value="3"/>
</dbReference>
<dbReference type="PANTHER" id="PTHR13683:SF375">
    <property type="entry name" value="PEPTIDASE A1 DOMAIN-CONTAINING PROTEIN"/>
    <property type="match status" value="1"/>
</dbReference>
<evidence type="ECO:0000313" key="13">
    <source>
        <dbReference type="EMBL" id="KAK1444381.1"/>
    </source>
</evidence>
<comment type="subcellular location">
    <subcellularLocation>
        <location evidence="1">Membrane</location>
        <topology evidence="1">Single-pass type I membrane protein</topology>
    </subcellularLocation>
</comment>
<evidence type="ECO:0000256" key="4">
    <source>
        <dbReference type="ARBA" id="ARBA00022692"/>
    </source>
</evidence>
<dbReference type="PRINTS" id="PR00792">
    <property type="entry name" value="PEPSIN"/>
</dbReference>
<dbReference type="EMBL" id="JAVEPI010000001">
    <property type="protein sequence ID" value="KAK1444381.1"/>
    <property type="molecule type" value="Genomic_DNA"/>
</dbReference>
<evidence type="ECO:0000256" key="3">
    <source>
        <dbReference type="ARBA" id="ARBA00022670"/>
    </source>
</evidence>
<dbReference type="SUPFAM" id="SSF50630">
    <property type="entry name" value="Acid proteases"/>
    <property type="match status" value="1"/>
</dbReference>
<dbReference type="Pfam" id="PF14541">
    <property type="entry name" value="TAXi_C"/>
    <property type="match status" value="1"/>
</dbReference>
<keyword evidence="14" id="KW-1185">Reference proteome</keyword>
<evidence type="ECO:0000256" key="5">
    <source>
        <dbReference type="ARBA" id="ARBA00022729"/>
    </source>
</evidence>
<dbReference type="GO" id="GO:0004190">
    <property type="term" value="F:aspartic-type endopeptidase activity"/>
    <property type="evidence" value="ECO:0007669"/>
    <property type="project" value="UniProtKB-KW"/>
</dbReference>
<keyword evidence="8" id="KW-1133">Transmembrane helix</keyword>
<dbReference type="PROSITE" id="PS51767">
    <property type="entry name" value="PEPTIDASE_A1"/>
    <property type="match status" value="1"/>
</dbReference>
<feature type="chain" id="PRO_5042047118" evidence="11">
    <location>
        <begin position="16"/>
        <end position="583"/>
    </location>
</feature>
<organism evidence="13 14">
    <name type="scientific">Babesia gibsoni</name>
    <dbReference type="NCBI Taxonomy" id="33632"/>
    <lineage>
        <taxon>Eukaryota</taxon>
        <taxon>Sar</taxon>
        <taxon>Alveolata</taxon>
        <taxon>Apicomplexa</taxon>
        <taxon>Aconoidasida</taxon>
        <taxon>Piroplasmida</taxon>
        <taxon>Babesiidae</taxon>
        <taxon>Babesia</taxon>
    </lineage>
</organism>
<feature type="compositionally biased region" description="Polar residues" evidence="10">
    <location>
        <begin position="441"/>
        <end position="456"/>
    </location>
</feature>
<dbReference type="Pfam" id="PF14543">
    <property type="entry name" value="TAXi_N"/>
    <property type="match status" value="1"/>
</dbReference>
<sequence>MLFLAIAFFIVLGECLQHCSVCHRDNSFEQCLLLKRTENIDCSLKDVCYSDLPTIHVTVYGNLHEYAYYYCIIEIGTPVQEQVVVIDTGSPNLVLSSSLCVQCGHHEKPPLNPSLSRTLSLVDGIKSFCANPSTIPGKRRHCKFEQTYEEGSTVNGYYANDYFTFRSENEPDALYKLRNIGLITLETGPINEQRANGILGLGLMSLITANEETTERGSNNYGNQCCNGHVGSPASVRSRRFINSKNDKISGKISQDNLRKYSGVVSNDMVPFTLDYLRGHFRPERHVFSLCLSENGGSLTFGGYSRHYATRTSKNNRMKNVRYSQKSITWVPLSVDDGYVIKVDSIIFSGMTIDNGNRNFYLDSGSTNSLLQSSTHSKIHSFFVDLCALLEQNEVLDQKSMLKAQYNLKGPDANNYVFPIINDIEKKISGKHTGRVPISESMGTESDTYSNPSETNEAIQPVRATTTKDKHVSESLYLDSLNELYKNLSGETTCSISHTTGYLCFSNISKMPTIRLKLESGEVLHWKPKSYFIRRRRAKETTNKAWWCLGLENGDNNNILGATFFKNNLVVFDLNRGKLGKMT</sequence>
<protein>
    <submittedName>
        <fullName evidence="13">Aspartic peptidase A1 like protein</fullName>
    </submittedName>
</protein>
<name>A0AAD8PFD9_BABGI</name>
<comment type="similarity">
    <text evidence="2">Belongs to the peptidase A1 family.</text>
</comment>
<accession>A0AAD8PFD9</accession>
<evidence type="ECO:0000256" key="11">
    <source>
        <dbReference type="SAM" id="SignalP"/>
    </source>
</evidence>
<proteinExistence type="inferred from homology"/>
<gene>
    <name evidence="13" type="ORF">BgAZ_102870</name>
</gene>
<feature type="region of interest" description="Disordered" evidence="10">
    <location>
        <begin position="435"/>
        <end position="456"/>
    </location>
</feature>
<feature type="signal peptide" evidence="11">
    <location>
        <begin position="1"/>
        <end position="15"/>
    </location>
</feature>
<dbReference type="InterPro" id="IPR021109">
    <property type="entry name" value="Peptidase_aspartic_dom_sf"/>
</dbReference>
<evidence type="ECO:0000256" key="9">
    <source>
        <dbReference type="ARBA" id="ARBA00023136"/>
    </source>
</evidence>
<keyword evidence="9" id="KW-0472">Membrane</keyword>
<reference evidence="13" key="1">
    <citation type="submission" date="2023-08" db="EMBL/GenBank/DDBJ databases">
        <title>Draft sequence of the Babesia gibsoni genome.</title>
        <authorList>
            <person name="Yamagishi J.Y."/>
            <person name="Xuan X.X."/>
        </authorList>
    </citation>
    <scope>NUCLEOTIDE SEQUENCE</scope>
    <source>
        <strain evidence="13">Azabu</strain>
    </source>
</reference>
<evidence type="ECO:0000259" key="12">
    <source>
        <dbReference type="PROSITE" id="PS51767"/>
    </source>
</evidence>
<keyword evidence="6" id="KW-0064">Aspartyl protease</keyword>
<evidence type="ECO:0000256" key="2">
    <source>
        <dbReference type="ARBA" id="ARBA00007447"/>
    </source>
</evidence>
<evidence type="ECO:0000256" key="8">
    <source>
        <dbReference type="ARBA" id="ARBA00022989"/>
    </source>
</evidence>
<dbReference type="InterPro" id="IPR033121">
    <property type="entry name" value="PEPTIDASE_A1"/>
</dbReference>